<dbReference type="EMBL" id="KI275422">
    <property type="protein sequence ID" value="ESA22621.1"/>
    <property type="molecule type" value="Genomic_DNA"/>
</dbReference>
<dbReference type="HOGENOM" id="CLU_2997552_0_0_1"/>
<protein>
    <submittedName>
        <fullName evidence="1">Uncharacterized protein</fullName>
    </submittedName>
</protein>
<proteinExistence type="predicted"/>
<accession>U9V411</accession>
<name>U9V411_RHIID</name>
<gene>
    <name evidence="1" type="ORF">GLOINDRAFT_342586</name>
</gene>
<sequence>MSLLSYMIYNKSHVNSIIAREDIYYEFVKNFGDFFKPSQLYGISSVCTMKMFSNHNQ</sequence>
<organism evidence="1">
    <name type="scientific">Rhizophagus irregularis (strain DAOM 181602 / DAOM 197198 / MUCL 43194)</name>
    <name type="common">Arbuscular mycorrhizal fungus</name>
    <name type="synonym">Glomus intraradices</name>
    <dbReference type="NCBI Taxonomy" id="747089"/>
    <lineage>
        <taxon>Eukaryota</taxon>
        <taxon>Fungi</taxon>
        <taxon>Fungi incertae sedis</taxon>
        <taxon>Mucoromycota</taxon>
        <taxon>Glomeromycotina</taxon>
        <taxon>Glomeromycetes</taxon>
        <taxon>Glomerales</taxon>
        <taxon>Glomeraceae</taxon>
        <taxon>Rhizophagus</taxon>
    </lineage>
</organism>
<reference evidence="1" key="1">
    <citation type="submission" date="2013-07" db="EMBL/GenBank/DDBJ databases">
        <title>The genome of an arbuscular mycorrhizal fungus provides insights into the evolution of the oldest plant symbiosis.</title>
        <authorList>
            <consortium name="DOE Joint Genome Institute"/>
            <person name="Tisserant E."/>
            <person name="Malbreil M."/>
            <person name="Kuo A."/>
            <person name="Kohler A."/>
            <person name="Symeonidi A."/>
            <person name="Balestrini R."/>
            <person name="Charron P."/>
            <person name="Duensing N."/>
            <person name="Frei-dit-Frey N."/>
            <person name="Gianinazzi-Pearson V."/>
            <person name="Gilbert B."/>
            <person name="Handa Y."/>
            <person name="Hijri M."/>
            <person name="Kaul R."/>
            <person name="Kawaguchi M."/>
            <person name="Krajinski F."/>
            <person name="Lammers P."/>
            <person name="Lapierre D."/>
            <person name="Masclaux F.G."/>
            <person name="Murat C."/>
            <person name="Morin E."/>
            <person name="Ndikumana S."/>
            <person name="Pagni M."/>
            <person name="Petitpierre D."/>
            <person name="Requena N."/>
            <person name="Rosikiewicz P."/>
            <person name="Riley R."/>
            <person name="Saito K."/>
            <person name="San Clemente H."/>
            <person name="Shapiro H."/>
            <person name="van Tuinen D."/>
            <person name="Becard G."/>
            <person name="Bonfante P."/>
            <person name="Paszkowski U."/>
            <person name="Shachar-Hill Y."/>
            <person name="Young J.P."/>
            <person name="Sanders I.R."/>
            <person name="Henrissat B."/>
            <person name="Rensing S.A."/>
            <person name="Grigoriev I.V."/>
            <person name="Corradi N."/>
            <person name="Roux C."/>
            <person name="Martin F."/>
        </authorList>
    </citation>
    <scope>NUCLEOTIDE SEQUENCE</scope>
    <source>
        <strain evidence="1">DAOM 197198</strain>
    </source>
</reference>
<dbReference type="AlphaFoldDB" id="U9V411"/>
<evidence type="ECO:0000313" key="1">
    <source>
        <dbReference type="EMBL" id="ESA22621.1"/>
    </source>
</evidence>